<comment type="caution">
    <text evidence="1">The sequence shown here is derived from an EMBL/GenBank/DDBJ whole genome shotgun (WGS) entry which is preliminary data.</text>
</comment>
<keyword evidence="2" id="KW-1185">Reference proteome</keyword>
<dbReference type="OrthoDB" id="9922089at2"/>
<gene>
    <name evidence="1" type="ORF">E0486_14800</name>
</gene>
<dbReference type="Proteomes" id="UP000295164">
    <property type="component" value="Unassembled WGS sequence"/>
</dbReference>
<name>A0A4R4E0Z1_9BACT</name>
<dbReference type="EMBL" id="SKFH01000030">
    <property type="protein sequence ID" value="TCZ68092.1"/>
    <property type="molecule type" value="Genomic_DNA"/>
</dbReference>
<accession>A0A4R4E0Z1</accession>
<evidence type="ECO:0000313" key="1">
    <source>
        <dbReference type="EMBL" id="TCZ68092.1"/>
    </source>
</evidence>
<evidence type="ECO:0000313" key="2">
    <source>
        <dbReference type="Proteomes" id="UP000295164"/>
    </source>
</evidence>
<protein>
    <submittedName>
        <fullName evidence="1">Uncharacterized protein</fullName>
    </submittedName>
</protein>
<dbReference type="AlphaFoldDB" id="A0A4R4E0Z1"/>
<reference evidence="1 2" key="1">
    <citation type="submission" date="2019-03" db="EMBL/GenBank/DDBJ databases">
        <authorList>
            <person name="Kim M.K.M."/>
        </authorList>
    </citation>
    <scope>NUCLEOTIDE SEQUENCE [LARGE SCALE GENOMIC DNA]</scope>
    <source>
        <strain evidence="1 2">17J68-15</strain>
    </source>
</reference>
<proteinExistence type="predicted"/>
<organism evidence="1 2">
    <name type="scientific">Flaviaesturariibacter aridisoli</name>
    <dbReference type="NCBI Taxonomy" id="2545761"/>
    <lineage>
        <taxon>Bacteria</taxon>
        <taxon>Pseudomonadati</taxon>
        <taxon>Bacteroidota</taxon>
        <taxon>Chitinophagia</taxon>
        <taxon>Chitinophagales</taxon>
        <taxon>Chitinophagaceae</taxon>
        <taxon>Flaviaestuariibacter</taxon>
    </lineage>
</organism>
<sequence length="96" mass="11140">MMKTDLTFIFSGYIYTCEAQVDISAFPLLVFVRLHEQALTDRFGEVLTIKTNFDGLLPRQDDRPELTMLRQAILDALHLTPAWQTERLLRKPPLAY</sequence>
<dbReference type="RefSeq" id="WP_131853143.1">
    <property type="nucleotide sequence ID" value="NZ_SKFH01000030.1"/>
</dbReference>